<dbReference type="SUPFAM" id="SSF46689">
    <property type="entry name" value="Homeodomain-like"/>
    <property type="match status" value="1"/>
</dbReference>
<keyword evidence="5" id="KW-0804">Transcription</keyword>
<feature type="domain" description="PAS" evidence="9">
    <location>
        <begin position="71"/>
        <end position="142"/>
    </location>
</feature>
<dbReference type="Pfam" id="PF02954">
    <property type="entry name" value="HTH_8"/>
    <property type="match status" value="1"/>
</dbReference>
<keyword evidence="11" id="KW-1185">Reference proteome</keyword>
<dbReference type="PANTHER" id="PTHR32071:SF117">
    <property type="entry name" value="PTS-DEPENDENT DIHYDROXYACETONE KINASE OPERON REGULATORY PROTEIN-RELATED"/>
    <property type="match status" value="1"/>
</dbReference>
<evidence type="ECO:0000256" key="3">
    <source>
        <dbReference type="ARBA" id="ARBA00023015"/>
    </source>
</evidence>
<feature type="coiled-coil region" evidence="6">
    <location>
        <begin position="37"/>
        <end position="78"/>
    </location>
</feature>
<evidence type="ECO:0000256" key="7">
    <source>
        <dbReference type="SAM" id="MobiDB-lite"/>
    </source>
</evidence>
<keyword evidence="3" id="KW-0805">Transcription regulation</keyword>
<dbReference type="CDD" id="cd00009">
    <property type="entry name" value="AAA"/>
    <property type="match status" value="1"/>
</dbReference>
<dbReference type="InterPro" id="IPR002078">
    <property type="entry name" value="Sigma_54_int"/>
</dbReference>
<dbReference type="Gene3D" id="3.30.450.20">
    <property type="entry name" value="PAS domain"/>
    <property type="match status" value="1"/>
</dbReference>
<feature type="compositionally biased region" description="Basic and acidic residues" evidence="7">
    <location>
        <begin position="1"/>
        <end position="10"/>
    </location>
</feature>
<dbReference type="InterPro" id="IPR013767">
    <property type="entry name" value="PAS_fold"/>
</dbReference>
<dbReference type="PROSITE" id="PS00676">
    <property type="entry name" value="SIGMA54_INTERACT_2"/>
    <property type="match status" value="1"/>
</dbReference>
<dbReference type="Proteomes" id="UP000663651">
    <property type="component" value="Chromosome"/>
</dbReference>
<protein>
    <submittedName>
        <fullName evidence="10">Sigma 54-interacting transcriptional regulator</fullName>
    </submittedName>
</protein>
<dbReference type="InterPro" id="IPR027417">
    <property type="entry name" value="P-loop_NTPase"/>
</dbReference>
<feature type="domain" description="Sigma-54 factor interaction" evidence="8">
    <location>
        <begin position="267"/>
        <end position="496"/>
    </location>
</feature>
<dbReference type="PROSITE" id="PS00675">
    <property type="entry name" value="SIGMA54_INTERACT_1"/>
    <property type="match status" value="1"/>
</dbReference>
<reference evidence="10 11" key="1">
    <citation type="submission" date="2021-03" db="EMBL/GenBank/DDBJ databases">
        <title>Geobacter metallireducens gen. nov. sp. nov., a microorganism capable of coupling the complete oxidation of organic compounds to the reduction of iron and other metals.</title>
        <authorList>
            <person name="Li Y."/>
        </authorList>
    </citation>
    <scope>NUCLEOTIDE SEQUENCE [LARGE SCALE GENOMIC DNA]</scope>
    <source>
        <strain evidence="10 11">Jerry-YX</strain>
    </source>
</reference>
<dbReference type="InterPro" id="IPR025943">
    <property type="entry name" value="Sigma_54_int_dom_ATP-bd_2"/>
</dbReference>
<dbReference type="InterPro" id="IPR009057">
    <property type="entry name" value="Homeodomain-like_sf"/>
</dbReference>
<gene>
    <name evidence="10" type="ORF">JZM60_04105</name>
</gene>
<name>A0ABX7Q8V9_9BACT</name>
<dbReference type="Pfam" id="PF00158">
    <property type="entry name" value="Sigma54_activat"/>
    <property type="match status" value="1"/>
</dbReference>
<keyword evidence="1" id="KW-0547">Nucleotide-binding</keyword>
<organism evidence="10 11">
    <name type="scientific">Geobacter benzoatilyticus</name>
    <dbReference type="NCBI Taxonomy" id="2815309"/>
    <lineage>
        <taxon>Bacteria</taxon>
        <taxon>Pseudomonadati</taxon>
        <taxon>Thermodesulfobacteriota</taxon>
        <taxon>Desulfuromonadia</taxon>
        <taxon>Geobacterales</taxon>
        <taxon>Geobacteraceae</taxon>
        <taxon>Geobacter</taxon>
    </lineage>
</organism>
<dbReference type="PROSITE" id="PS50045">
    <property type="entry name" value="SIGMA54_INTERACT_4"/>
    <property type="match status" value="1"/>
</dbReference>
<dbReference type="Pfam" id="PF25601">
    <property type="entry name" value="AAA_lid_14"/>
    <property type="match status" value="1"/>
</dbReference>
<evidence type="ECO:0000256" key="1">
    <source>
        <dbReference type="ARBA" id="ARBA00022741"/>
    </source>
</evidence>
<dbReference type="SUPFAM" id="SSF55785">
    <property type="entry name" value="PYP-like sensor domain (PAS domain)"/>
    <property type="match status" value="1"/>
</dbReference>
<feature type="region of interest" description="Disordered" evidence="7">
    <location>
        <begin position="1"/>
        <end position="36"/>
    </location>
</feature>
<keyword evidence="4" id="KW-0238">DNA-binding</keyword>
<dbReference type="Pfam" id="PF00989">
    <property type="entry name" value="PAS"/>
    <property type="match status" value="1"/>
</dbReference>
<dbReference type="InterPro" id="IPR002197">
    <property type="entry name" value="HTH_Fis"/>
</dbReference>
<dbReference type="InterPro" id="IPR035965">
    <property type="entry name" value="PAS-like_dom_sf"/>
</dbReference>
<dbReference type="CDD" id="cd00130">
    <property type="entry name" value="PAS"/>
    <property type="match status" value="1"/>
</dbReference>
<dbReference type="InterPro" id="IPR000014">
    <property type="entry name" value="PAS"/>
</dbReference>
<sequence>MGIDNDKRLSTDTANLRHRAEERLSENRAKRTPPRTVEETKRLVHELEVNQIELEMQNEELRRAREELEVSRNKYAELYDFAPVGYFTFDANGAIREVNLAGAQLLGIERRLLVNKPFADFIADAGDREIFSNHLALALQRQVMMRCEIRFTRNDSTVINGQLQSVAVRNEGTDGYILTSIVDGTVRRQLEEALQNAHDKLELAVHERTGELTRANVQLSREIEEHKETEESLQGAFAEISQLKDRLRAENIYLRQEVAREYDFCEIIGQSNAIEYVFFRVEQVAPQDATVLLLGETGTGKGMIARAIHGRSSRKDRPMITVNCTALPANLIESELFGREKGAFTGADARQMGRFELADGGTIFLDEIGEMPLELQSKLLRVIQDGEFERLGSPRTIKVDVRIIAASNRNLEEEIRAGRFREDLFYRLNVFPITIPPLRQRKEDILLLVTYFVAKYNKKIGKKIETVSKETMNALQEYHWPGNVRELESVTERAVITSQGATLQVLDRFDTFRNAGEPAEQDVKVLADLEQEHILQVLQKTGWRIEGKNGAAVLLGLNPSTLRARMRKYGIRRH</sequence>
<evidence type="ECO:0000259" key="9">
    <source>
        <dbReference type="PROSITE" id="PS50112"/>
    </source>
</evidence>
<dbReference type="Gene3D" id="1.10.8.60">
    <property type="match status" value="1"/>
</dbReference>
<dbReference type="PANTHER" id="PTHR32071">
    <property type="entry name" value="TRANSCRIPTIONAL REGULATORY PROTEIN"/>
    <property type="match status" value="1"/>
</dbReference>
<dbReference type="InterPro" id="IPR025662">
    <property type="entry name" value="Sigma_54_int_dom_ATP-bd_1"/>
</dbReference>
<dbReference type="SUPFAM" id="SSF52540">
    <property type="entry name" value="P-loop containing nucleoside triphosphate hydrolases"/>
    <property type="match status" value="1"/>
</dbReference>
<accession>A0ABX7Q8V9</accession>
<feature type="compositionally biased region" description="Basic and acidic residues" evidence="7">
    <location>
        <begin position="18"/>
        <end position="29"/>
    </location>
</feature>
<dbReference type="Gene3D" id="1.10.10.60">
    <property type="entry name" value="Homeodomain-like"/>
    <property type="match status" value="1"/>
</dbReference>
<evidence type="ECO:0000259" key="8">
    <source>
        <dbReference type="PROSITE" id="PS50045"/>
    </source>
</evidence>
<dbReference type="InterPro" id="IPR003593">
    <property type="entry name" value="AAA+_ATPase"/>
</dbReference>
<dbReference type="PROSITE" id="PS50112">
    <property type="entry name" value="PAS"/>
    <property type="match status" value="1"/>
</dbReference>
<keyword evidence="2" id="KW-0067">ATP-binding</keyword>
<feature type="coiled-coil region" evidence="6">
    <location>
        <begin position="187"/>
        <end position="246"/>
    </location>
</feature>
<evidence type="ECO:0000256" key="4">
    <source>
        <dbReference type="ARBA" id="ARBA00023125"/>
    </source>
</evidence>
<keyword evidence="6" id="KW-0175">Coiled coil</keyword>
<dbReference type="SMART" id="SM00091">
    <property type="entry name" value="PAS"/>
    <property type="match status" value="1"/>
</dbReference>
<proteinExistence type="predicted"/>
<evidence type="ECO:0000256" key="6">
    <source>
        <dbReference type="SAM" id="Coils"/>
    </source>
</evidence>
<evidence type="ECO:0000256" key="2">
    <source>
        <dbReference type="ARBA" id="ARBA00022840"/>
    </source>
</evidence>
<evidence type="ECO:0000313" key="11">
    <source>
        <dbReference type="Proteomes" id="UP000663651"/>
    </source>
</evidence>
<dbReference type="SMART" id="SM00382">
    <property type="entry name" value="AAA"/>
    <property type="match status" value="1"/>
</dbReference>
<dbReference type="EMBL" id="CP071382">
    <property type="protein sequence ID" value="QSV47328.1"/>
    <property type="molecule type" value="Genomic_DNA"/>
</dbReference>
<dbReference type="NCBIfam" id="TIGR00229">
    <property type="entry name" value="sensory_box"/>
    <property type="match status" value="1"/>
</dbReference>
<evidence type="ECO:0000256" key="5">
    <source>
        <dbReference type="ARBA" id="ARBA00023163"/>
    </source>
</evidence>
<evidence type="ECO:0000313" key="10">
    <source>
        <dbReference type="EMBL" id="QSV47328.1"/>
    </source>
</evidence>
<dbReference type="Gene3D" id="3.40.50.300">
    <property type="entry name" value="P-loop containing nucleotide triphosphate hydrolases"/>
    <property type="match status" value="1"/>
</dbReference>
<dbReference type="InterPro" id="IPR058031">
    <property type="entry name" value="AAA_lid_NorR"/>
</dbReference>